<comment type="caution">
    <text evidence="1">The sequence shown here is derived from an EMBL/GenBank/DDBJ whole genome shotgun (WGS) entry which is preliminary data.</text>
</comment>
<sequence length="109" mass="12878">MTAEDMTIERHNKSFRFYRQFCLQCRDCEWTKQIKAQTRTNNRRNHSNNTHLKDLKVNRVAFSHDGQRKNFMSHAEILFNNTQLQGDHFCTGNANTKDSGTFTHEGQEI</sequence>
<organism evidence="1 2">
    <name type="scientific">Tegillarca granosa</name>
    <name type="common">Malaysian cockle</name>
    <name type="synonym">Anadara granosa</name>
    <dbReference type="NCBI Taxonomy" id="220873"/>
    <lineage>
        <taxon>Eukaryota</taxon>
        <taxon>Metazoa</taxon>
        <taxon>Spiralia</taxon>
        <taxon>Lophotrochozoa</taxon>
        <taxon>Mollusca</taxon>
        <taxon>Bivalvia</taxon>
        <taxon>Autobranchia</taxon>
        <taxon>Pteriomorphia</taxon>
        <taxon>Arcoida</taxon>
        <taxon>Arcoidea</taxon>
        <taxon>Arcidae</taxon>
        <taxon>Tegillarca</taxon>
    </lineage>
</organism>
<name>A0ABQ9FF24_TEGGR</name>
<gene>
    <name evidence="1" type="ORF">KUTeg_006533</name>
</gene>
<proteinExistence type="predicted"/>
<accession>A0ABQ9FF24</accession>
<protein>
    <submittedName>
        <fullName evidence="1">Uncharacterized protein</fullName>
    </submittedName>
</protein>
<evidence type="ECO:0000313" key="1">
    <source>
        <dbReference type="EMBL" id="KAJ8315899.1"/>
    </source>
</evidence>
<evidence type="ECO:0000313" key="2">
    <source>
        <dbReference type="Proteomes" id="UP001217089"/>
    </source>
</evidence>
<dbReference type="Proteomes" id="UP001217089">
    <property type="component" value="Unassembled WGS sequence"/>
</dbReference>
<keyword evidence="2" id="KW-1185">Reference proteome</keyword>
<dbReference type="EMBL" id="JARBDR010000332">
    <property type="protein sequence ID" value="KAJ8315899.1"/>
    <property type="molecule type" value="Genomic_DNA"/>
</dbReference>
<reference evidence="1 2" key="1">
    <citation type="submission" date="2022-12" db="EMBL/GenBank/DDBJ databases">
        <title>Chromosome-level genome of Tegillarca granosa.</title>
        <authorList>
            <person name="Kim J."/>
        </authorList>
    </citation>
    <scope>NUCLEOTIDE SEQUENCE [LARGE SCALE GENOMIC DNA]</scope>
    <source>
        <strain evidence="1">Teg-2019</strain>
        <tissue evidence="1">Adductor muscle</tissue>
    </source>
</reference>